<protein>
    <submittedName>
        <fullName evidence="3">Uncharacterized protein</fullName>
    </submittedName>
</protein>
<dbReference type="Proteomes" id="UP000679220">
    <property type="component" value="Unassembled WGS sequence"/>
</dbReference>
<keyword evidence="2" id="KW-0472">Membrane</keyword>
<dbReference type="RefSeq" id="WP_212192082.1">
    <property type="nucleotide sequence ID" value="NZ_JAGTAR010000026.1"/>
</dbReference>
<accession>A0A941IYX8</accession>
<keyword evidence="4" id="KW-1185">Reference proteome</keyword>
<dbReference type="EMBL" id="JAGTAR010000026">
    <property type="protein sequence ID" value="MBR8537058.1"/>
    <property type="molecule type" value="Genomic_DNA"/>
</dbReference>
<reference evidence="3" key="1">
    <citation type="journal article" date="2018" name="Int. J. Syst. Evol. Microbiol.">
        <title>Carboxylicivirga sediminis sp. nov., isolated from coastal sediment.</title>
        <authorList>
            <person name="Wang F.Q."/>
            <person name="Ren L.H."/>
            <person name="Zou R.J."/>
            <person name="Sun Y.Z."/>
            <person name="Liu X.J."/>
            <person name="Jiang F."/>
            <person name="Liu L.J."/>
        </authorList>
    </citation>
    <scope>NUCLEOTIDE SEQUENCE</scope>
    <source>
        <strain evidence="3">JR1</strain>
    </source>
</reference>
<organism evidence="3 4">
    <name type="scientific">Carboxylicivirga sediminis</name>
    <dbReference type="NCBI Taxonomy" id="2006564"/>
    <lineage>
        <taxon>Bacteria</taxon>
        <taxon>Pseudomonadati</taxon>
        <taxon>Bacteroidota</taxon>
        <taxon>Bacteroidia</taxon>
        <taxon>Marinilabiliales</taxon>
        <taxon>Marinilabiliaceae</taxon>
        <taxon>Carboxylicivirga</taxon>
    </lineage>
</organism>
<evidence type="ECO:0000313" key="4">
    <source>
        <dbReference type="Proteomes" id="UP000679220"/>
    </source>
</evidence>
<evidence type="ECO:0000313" key="3">
    <source>
        <dbReference type="EMBL" id="MBR8537058.1"/>
    </source>
</evidence>
<proteinExistence type="predicted"/>
<feature type="coiled-coil region" evidence="1">
    <location>
        <begin position="64"/>
        <end position="98"/>
    </location>
</feature>
<name>A0A941IYX8_9BACT</name>
<keyword evidence="2" id="KW-0812">Transmembrane</keyword>
<gene>
    <name evidence="3" type="ORF">KDU71_15910</name>
</gene>
<dbReference type="AlphaFoldDB" id="A0A941IYX8"/>
<evidence type="ECO:0000256" key="2">
    <source>
        <dbReference type="SAM" id="Phobius"/>
    </source>
</evidence>
<feature type="transmembrane region" description="Helical" evidence="2">
    <location>
        <begin position="6"/>
        <end position="24"/>
    </location>
</feature>
<reference evidence="3" key="2">
    <citation type="submission" date="2021-04" db="EMBL/GenBank/DDBJ databases">
        <authorList>
            <person name="Zhang T."/>
            <person name="Zhang Y."/>
            <person name="Lu D."/>
            <person name="Zuo D."/>
            <person name="Du Z."/>
        </authorList>
    </citation>
    <scope>NUCLEOTIDE SEQUENCE</scope>
    <source>
        <strain evidence="3">JR1</strain>
    </source>
</reference>
<evidence type="ECO:0000256" key="1">
    <source>
        <dbReference type="SAM" id="Coils"/>
    </source>
</evidence>
<feature type="transmembrane region" description="Helical" evidence="2">
    <location>
        <begin position="31"/>
        <end position="51"/>
    </location>
</feature>
<keyword evidence="2" id="KW-1133">Transmembrane helix</keyword>
<comment type="caution">
    <text evidence="3">The sequence shown here is derived from an EMBL/GenBank/DDBJ whole genome shotgun (WGS) entry which is preliminary data.</text>
</comment>
<keyword evidence="1" id="KW-0175">Coiled coil</keyword>
<sequence length="242" mass="27529">MKRGKYIFWLGALFFGFSLAKYAFNMDLMPATFIVFEVLSFLVVLFMIYFVQNYIDTCKSGVGKSEEDKECVKKQAEIERLRRRLKSYENSNDLREQQVNADSNELIGELKKVFKGYDGQTGNALMKVLVNHYEVMAAIAYCKDNDSYAAVNRFGIDDEYILPDLMADDGLHAQAIADKQAKEIADIPADYLEVGSATGSTQPVYLYILPLIQDEQKGLVLELATFKKNDLIEVWNKFQSAQ</sequence>